<evidence type="ECO:0000313" key="6">
    <source>
        <dbReference type="EMBL" id="TCS86799.1"/>
    </source>
</evidence>
<keyword evidence="5" id="KW-0119">Carbohydrate metabolism</keyword>
<comment type="pathway">
    <text evidence="1">Carbohydrate acid metabolism.</text>
</comment>
<dbReference type="InterPro" id="IPR013785">
    <property type="entry name" value="Aldolase_TIM"/>
</dbReference>
<reference evidence="6 7" key="1">
    <citation type="submission" date="2019-03" db="EMBL/GenBank/DDBJ databases">
        <title>Genomic Encyclopedia of Type Strains, Phase IV (KMG-IV): sequencing the most valuable type-strain genomes for metagenomic binning, comparative biology and taxonomic classification.</title>
        <authorList>
            <person name="Goeker M."/>
        </authorList>
    </citation>
    <scope>NUCLEOTIDE SEQUENCE [LARGE SCALE GENOMIC DNA]</scope>
    <source>
        <strain evidence="6 7">DSM 21100</strain>
    </source>
</reference>
<dbReference type="Gene3D" id="3.20.20.70">
    <property type="entry name" value="Aldolase class I"/>
    <property type="match status" value="1"/>
</dbReference>
<dbReference type="RefSeq" id="WP_132129363.1">
    <property type="nucleotide sequence ID" value="NZ_CP042432.1"/>
</dbReference>
<name>A0A4R3KRN5_9SPHI</name>
<dbReference type="InterPro" id="IPR000887">
    <property type="entry name" value="Aldlse_KDPG_KHG"/>
</dbReference>
<dbReference type="EMBL" id="SMAD01000006">
    <property type="protein sequence ID" value="TCS86799.1"/>
    <property type="molecule type" value="Genomic_DNA"/>
</dbReference>
<evidence type="ECO:0000256" key="2">
    <source>
        <dbReference type="ARBA" id="ARBA00006906"/>
    </source>
</evidence>
<evidence type="ECO:0000256" key="4">
    <source>
        <dbReference type="ARBA" id="ARBA00023239"/>
    </source>
</evidence>
<evidence type="ECO:0000256" key="5">
    <source>
        <dbReference type="ARBA" id="ARBA00023277"/>
    </source>
</evidence>
<dbReference type="InterPro" id="IPR031338">
    <property type="entry name" value="KDPG/KHG_AS_2"/>
</dbReference>
<gene>
    <name evidence="6" type="ORF">EDD80_106110</name>
</gene>
<sequence>MARFSRLEVYGALHATKFVPLFYNEDPETCKEVFRACYRGGVRVIEYTNRGDFAHEIFAELSRFVKKELPDLVFGAGTIMDAPTAALYIQMGADFIVAPVIKSDVALLCNRRKIAWMPGASTMTEISSAEELGAEVVKLFPANILGPDFIKALKGPMPWTSILVTGGVEPTRENLTKWFKAGAACVGMGSSLFPKELIRNKDWDQLEDTARSALEIIQSIK</sequence>
<evidence type="ECO:0000256" key="3">
    <source>
        <dbReference type="ARBA" id="ARBA00011233"/>
    </source>
</evidence>
<dbReference type="PANTHER" id="PTHR30246:SF1">
    <property type="entry name" value="2-DEHYDRO-3-DEOXY-6-PHOSPHOGALACTONATE ALDOLASE-RELATED"/>
    <property type="match status" value="1"/>
</dbReference>
<evidence type="ECO:0000313" key="7">
    <source>
        <dbReference type="Proteomes" id="UP000295807"/>
    </source>
</evidence>
<dbReference type="Proteomes" id="UP000295807">
    <property type="component" value="Unassembled WGS sequence"/>
</dbReference>
<comment type="subunit">
    <text evidence="3">Homotrimer.</text>
</comment>
<keyword evidence="7" id="KW-1185">Reference proteome</keyword>
<dbReference type="NCBIfam" id="TIGR01182">
    <property type="entry name" value="eda"/>
    <property type="match status" value="1"/>
</dbReference>
<evidence type="ECO:0000256" key="1">
    <source>
        <dbReference type="ARBA" id="ARBA00004761"/>
    </source>
</evidence>
<dbReference type="PROSITE" id="PS00160">
    <property type="entry name" value="ALDOLASE_KDPG_KHG_2"/>
    <property type="match status" value="1"/>
</dbReference>
<protein>
    <submittedName>
        <fullName evidence="6">2-dehydro-3-deoxyphosphogluconate aldolase/(4S)-4-hydroxy-2-oxoglutarate aldolase</fullName>
    </submittedName>
</protein>
<proteinExistence type="inferred from homology"/>
<dbReference type="NCBIfam" id="NF005499">
    <property type="entry name" value="PRK07114.1"/>
    <property type="match status" value="1"/>
</dbReference>
<dbReference type="CDD" id="cd00452">
    <property type="entry name" value="KDPG_aldolase"/>
    <property type="match status" value="1"/>
</dbReference>
<comment type="similarity">
    <text evidence="2">Belongs to the KHG/KDPG aldolase family.</text>
</comment>
<dbReference type="SUPFAM" id="SSF51569">
    <property type="entry name" value="Aldolase"/>
    <property type="match status" value="1"/>
</dbReference>
<dbReference type="GO" id="GO:0016829">
    <property type="term" value="F:lyase activity"/>
    <property type="evidence" value="ECO:0007669"/>
    <property type="project" value="UniProtKB-KW"/>
</dbReference>
<keyword evidence="4" id="KW-0456">Lyase</keyword>
<dbReference type="AlphaFoldDB" id="A0A4R3KRN5"/>
<dbReference type="PANTHER" id="PTHR30246">
    <property type="entry name" value="2-KETO-3-DEOXY-6-PHOSPHOGLUCONATE ALDOLASE"/>
    <property type="match status" value="1"/>
</dbReference>
<comment type="caution">
    <text evidence="6">The sequence shown here is derived from an EMBL/GenBank/DDBJ whole genome shotgun (WGS) entry which is preliminary data.</text>
</comment>
<accession>A0A4R3KRN5</accession>
<dbReference type="Pfam" id="PF01081">
    <property type="entry name" value="Aldolase"/>
    <property type="match status" value="1"/>
</dbReference>
<dbReference type="OrthoDB" id="9802667at2"/>
<organism evidence="6 7">
    <name type="scientific">Anseongella ginsenosidimutans</name>
    <dbReference type="NCBI Taxonomy" id="496056"/>
    <lineage>
        <taxon>Bacteria</taxon>
        <taxon>Pseudomonadati</taxon>
        <taxon>Bacteroidota</taxon>
        <taxon>Sphingobacteriia</taxon>
        <taxon>Sphingobacteriales</taxon>
        <taxon>Sphingobacteriaceae</taxon>
        <taxon>Anseongella</taxon>
    </lineage>
</organism>